<dbReference type="VEuPathDB" id="FungiDB:TRIVIDRAFT_205556"/>
<organism evidence="1 2">
    <name type="scientific">Hypocrea virens (strain Gv29-8 / FGSC 10586)</name>
    <name type="common">Gliocladium virens</name>
    <name type="synonym">Trichoderma virens</name>
    <dbReference type="NCBI Taxonomy" id="413071"/>
    <lineage>
        <taxon>Eukaryota</taxon>
        <taxon>Fungi</taxon>
        <taxon>Dikarya</taxon>
        <taxon>Ascomycota</taxon>
        <taxon>Pezizomycotina</taxon>
        <taxon>Sordariomycetes</taxon>
        <taxon>Hypocreomycetidae</taxon>
        <taxon>Hypocreales</taxon>
        <taxon>Hypocreaceae</taxon>
        <taxon>Trichoderma</taxon>
    </lineage>
</organism>
<dbReference type="HOGENOM" id="CLU_918492_0_0_1"/>
<dbReference type="EMBL" id="ABDF02000089">
    <property type="protein sequence ID" value="EHK16930.1"/>
    <property type="molecule type" value="Genomic_DNA"/>
</dbReference>
<dbReference type="OrthoDB" id="10429644at2759"/>
<keyword evidence="2" id="KW-1185">Reference proteome</keyword>
<dbReference type="AlphaFoldDB" id="G9N7G4"/>
<evidence type="ECO:0000313" key="1">
    <source>
        <dbReference type="EMBL" id="EHK16930.1"/>
    </source>
</evidence>
<dbReference type="Proteomes" id="UP000007115">
    <property type="component" value="Unassembled WGS sequence"/>
</dbReference>
<accession>G9N7G4</accession>
<protein>
    <submittedName>
        <fullName evidence="1">Uncharacterized protein</fullName>
    </submittedName>
</protein>
<sequence length="303" mass="33221">MHTHVHASRHAPEAIEGRGGIQLKAPGHLHVYLMLYGRSSERSKQNELASSYGTLVSICAGVPYQYSTLGFLTAKCDSGLTRPRLSSSSSLALSPKVACCGSFPQALQPYLYSYVLALRSSANDLGVSVTSYLYFVLRTKYGVHFAKIYDNCVIRVLGGEQVPVGFVRELSSSFHFLARYARHTNLFVGITFRKSREVGKVLRTAWGEVLYGVPNEQGNRGAAMLPQAIFYVHGALPSLIPEKSASPARQQAARTHWATPCAAPTTPVKRHPLIPSCIRDSLLIFVGSPSRLHARNLMAYDKV</sequence>
<comment type="caution">
    <text evidence="1">The sequence shown here is derived from an EMBL/GenBank/DDBJ whole genome shotgun (WGS) entry which is preliminary data.</text>
</comment>
<dbReference type="GeneID" id="25790342"/>
<evidence type="ECO:0000313" key="2">
    <source>
        <dbReference type="Proteomes" id="UP000007115"/>
    </source>
</evidence>
<name>G9N7G4_HYPVG</name>
<reference evidence="1 2" key="1">
    <citation type="journal article" date="2011" name="Genome Biol.">
        <title>Comparative genome sequence analysis underscores mycoparasitism as the ancestral life style of Trichoderma.</title>
        <authorList>
            <person name="Kubicek C.P."/>
            <person name="Herrera-Estrella A."/>
            <person name="Seidl-Seiboth V."/>
            <person name="Martinez D.A."/>
            <person name="Druzhinina I.S."/>
            <person name="Thon M."/>
            <person name="Zeilinger S."/>
            <person name="Casas-Flores S."/>
            <person name="Horwitz B.A."/>
            <person name="Mukherjee P.K."/>
            <person name="Mukherjee M."/>
            <person name="Kredics L."/>
            <person name="Alcaraz L.D."/>
            <person name="Aerts A."/>
            <person name="Antal Z."/>
            <person name="Atanasova L."/>
            <person name="Cervantes-Badillo M.G."/>
            <person name="Challacombe J."/>
            <person name="Chertkov O."/>
            <person name="McCluskey K."/>
            <person name="Coulpier F."/>
            <person name="Deshpande N."/>
            <person name="von Doehren H."/>
            <person name="Ebbole D.J."/>
            <person name="Esquivel-Naranjo E.U."/>
            <person name="Fekete E."/>
            <person name="Flipphi M."/>
            <person name="Glaser F."/>
            <person name="Gomez-Rodriguez E.Y."/>
            <person name="Gruber S."/>
            <person name="Han C."/>
            <person name="Henrissat B."/>
            <person name="Hermosa R."/>
            <person name="Hernandez-Onate M."/>
            <person name="Karaffa L."/>
            <person name="Kosti I."/>
            <person name="Le Crom S."/>
            <person name="Lindquist E."/>
            <person name="Lucas S."/>
            <person name="Luebeck M."/>
            <person name="Luebeck P.S."/>
            <person name="Margeot A."/>
            <person name="Metz B."/>
            <person name="Misra M."/>
            <person name="Nevalainen H."/>
            <person name="Omann M."/>
            <person name="Packer N."/>
            <person name="Perrone G."/>
            <person name="Uresti-Rivera E.E."/>
            <person name="Salamov A."/>
            <person name="Schmoll M."/>
            <person name="Seiboth B."/>
            <person name="Shapiro H."/>
            <person name="Sukno S."/>
            <person name="Tamayo-Ramos J.A."/>
            <person name="Tisch D."/>
            <person name="Wiest A."/>
            <person name="Wilkinson H.H."/>
            <person name="Zhang M."/>
            <person name="Coutinho P.M."/>
            <person name="Kenerley C.M."/>
            <person name="Monte E."/>
            <person name="Baker S.E."/>
            <person name="Grigoriev I.V."/>
        </authorList>
    </citation>
    <scope>NUCLEOTIDE SEQUENCE [LARGE SCALE GENOMIC DNA]</scope>
    <source>
        <strain evidence="2">Gv29-8 / FGSC 10586</strain>
    </source>
</reference>
<dbReference type="InParanoid" id="G9N7G4"/>
<proteinExistence type="predicted"/>
<dbReference type="RefSeq" id="XP_013951137.1">
    <property type="nucleotide sequence ID" value="XM_014095662.1"/>
</dbReference>
<gene>
    <name evidence="1" type="ORF">TRIVIDRAFT_205556</name>
</gene>